<evidence type="ECO:0000313" key="2">
    <source>
        <dbReference type="EMBL" id="KAL2850646.1"/>
    </source>
</evidence>
<comment type="caution">
    <text evidence="2">The sequence shown here is derived from an EMBL/GenBank/DDBJ whole genome shotgun (WGS) entry which is preliminary data.</text>
</comment>
<organism evidence="2 3">
    <name type="scientific">Aspergillus pseudoustus</name>
    <dbReference type="NCBI Taxonomy" id="1810923"/>
    <lineage>
        <taxon>Eukaryota</taxon>
        <taxon>Fungi</taxon>
        <taxon>Dikarya</taxon>
        <taxon>Ascomycota</taxon>
        <taxon>Pezizomycotina</taxon>
        <taxon>Eurotiomycetes</taxon>
        <taxon>Eurotiomycetidae</taxon>
        <taxon>Eurotiales</taxon>
        <taxon>Aspergillaceae</taxon>
        <taxon>Aspergillus</taxon>
        <taxon>Aspergillus subgen. Nidulantes</taxon>
    </lineage>
</organism>
<evidence type="ECO:0000313" key="3">
    <source>
        <dbReference type="Proteomes" id="UP001610446"/>
    </source>
</evidence>
<evidence type="ECO:0000256" key="1">
    <source>
        <dbReference type="SAM" id="Phobius"/>
    </source>
</evidence>
<accession>A0ABR4KEM2</accession>
<proteinExistence type="predicted"/>
<keyword evidence="1" id="KW-0472">Membrane</keyword>
<dbReference type="EMBL" id="JBFXLU010000035">
    <property type="protein sequence ID" value="KAL2850646.1"/>
    <property type="molecule type" value="Genomic_DNA"/>
</dbReference>
<name>A0ABR4KEM2_9EURO</name>
<gene>
    <name evidence="2" type="ORF">BJY01DRAFT_127661</name>
</gene>
<keyword evidence="1" id="KW-1133">Transmembrane helix</keyword>
<reference evidence="2 3" key="1">
    <citation type="submission" date="2024-07" db="EMBL/GenBank/DDBJ databases">
        <title>Section-level genome sequencing and comparative genomics of Aspergillus sections Usti and Cavernicolus.</title>
        <authorList>
            <consortium name="Lawrence Berkeley National Laboratory"/>
            <person name="Nybo J.L."/>
            <person name="Vesth T.C."/>
            <person name="Theobald S."/>
            <person name="Frisvad J.C."/>
            <person name="Larsen T.O."/>
            <person name="Kjaerboelling I."/>
            <person name="Rothschild-Mancinelli K."/>
            <person name="Lyhne E.K."/>
            <person name="Kogle M.E."/>
            <person name="Barry K."/>
            <person name="Clum A."/>
            <person name="Na H."/>
            <person name="Ledsgaard L."/>
            <person name="Lin J."/>
            <person name="Lipzen A."/>
            <person name="Kuo A."/>
            <person name="Riley R."/>
            <person name="Mondo S."/>
            <person name="Labutti K."/>
            <person name="Haridas S."/>
            <person name="Pangalinan J."/>
            <person name="Salamov A.A."/>
            <person name="Simmons B.A."/>
            <person name="Magnuson J.K."/>
            <person name="Chen J."/>
            <person name="Drula E."/>
            <person name="Henrissat B."/>
            <person name="Wiebenga A."/>
            <person name="Lubbers R.J."/>
            <person name="Gomes A.C."/>
            <person name="Makela M.R."/>
            <person name="Stajich J."/>
            <person name="Grigoriev I.V."/>
            <person name="Mortensen U.H."/>
            <person name="De Vries R.P."/>
            <person name="Baker S.E."/>
            <person name="Andersen M.R."/>
        </authorList>
    </citation>
    <scope>NUCLEOTIDE SEQUENCE [LARGE SCALE GENOMIC DNA]</scope>
    <source>
        <strain evidence="2 3">CBS 123904</strain>
    </source>
</reference>
<keyword evidence="3" id="KW-1185">Reference proteome</keyword>
<protein>
    <submittedName>
        <fullName evidence="2">Uncharacterized protein</fullName>
    </submittedName>
</protein>
<dbReference type="Proteomes" id="UP001610446">
    <property type="component" value="Unassembled WGS sequence"/>
</dbReference>
<sequence>MSSDETRTTGVDFQLACLGKRQQPDLTLPFFPLPRYLASRRRASELGNERQIPPQCEQNQANSAILMVEVISQLLLACLVPCLLGLAYLRCQSQNPTG</sequence>
<keyword evidence="1" id="KW-0812">Transmembrane</keyword>
<feature type="transmembrane region" description="Helical" evidence="1">
    <location>
        <begin position="70"/>
        <end position="89"/>
    </location>
</feature>